<dbReference type="GO" id="GO:0005829">
    <property type="term" value="C:cytosol"/>
    <property type="evidence" value="ECO:0007669"/>
    <property type="project" value="TreeGrafter"/>
</dbReference>
<dbReference type="GO" id="GO:0019843">
    <property type="term" value="F:rRNA binding"/>
    <property type="evidence" value="ECO:0007669"/>
    <property type="project" value="UniProtKB-KW"/>
</dbReference>
<dbReference type="EMBL" id="CP022355">
    <property type="protein sequence ID" value="ASK77957.1"/>
    <property type="molecule type" value="Genomic_DNA"/>
</dbReference>
<sequence>MNNTTENLDDEIIYVSKSELKRDMLEIQNLGEKISQLSLKNIQKMKLSDELYNEIIKLRNFKHEARRRQLQYIGKVLRNIDNFEDIAKQYDLITNPQKVIEKKRNILDTLFNSLNNNLEDEMSKLEKSVPNLDKKRLRQLFRIYRSATEESSAQNKQKILDFLKSYEN</sequence>
<dbReference type="NCBIfam" id="NF003593">
    <property type="entry name" value="PRK05255.1-1"/>
    <property type="match status" value="1"/>
</dbReference>
<dbReference type="CDD" id="cd16331">
    <property type="entry name" value="YjgA-like"/>
    <property type="match status" value="1"/>
</dbReference>
<dbReference type="Pfam" id="PF04751">
    <property type="entry name" value="DarP"/>
    <property type="match status" value="1"/>
</dbReference>
<dbReference type="PIRSF" id="PIRSF016183">
    <property type="entry name" value="UCP016183"/>
    <property type="match status" value="1"/>
</dbReference>
<dbReference type="AlphaFoldDB" id="A0A220VC38"/>
<dbReference type="GO" id="GO:0042254">
    <property type="term" value="P:ribosome biogenesis"/>
    <property type="evidence" value="ECO:0007669"/>
    <property type="project" value="UniProtKB-KW"/>
</dbReference>
<dbReference type="PANTHER" id="PTHR38101">
    <property type="entry name" value="UPF0307 PROTEIN YJGA"/>
    <property type="match status" value="1"/>
</dbReference>
<dbReference type="RefSeq" id="WP_089072867.1">
    <property type="nucleotide sequence ID" value="NZ_CBCSAM010000005.1"/>
</dbReference>
<dbReference type="OrthoDB" id="5293604at2"/>
<gene>
    <name evidence="5" type="ORF">CF386_02300</name>
</gene>
<reference evidence="5 6" key="1">
    <citation type="journal article" date="2016" name="Int. J. Syst. Evol. Microbiol.">
        <title>Paraphotobacterium marinum gen. nov., sp. nov., a member of the family Vibrionaceae, isolated from surface seawater.</title>
        <authorList>
            <person name="Huang Z."/>
            <person name="Dong C."/>
            <person name="Shao Z."/>
        </authorList>
    </citation>
    <scope>NUCLEOTIDE SEQUENCE [LARGE SCALE GENOMIC DNA]</scope>
    <source>
        <strain evidence="5 6">NSCS20N07D</strain>
    </source>
</reference>
<dbReference type="InterPro" id="IPR006839">
    <property type="entry name" value="DarP"/>
</dbReference>
<keyword evidence="2" id="KW-0690">Ribosome biogenesis</keyword>
<evidence type="ECO:0000313" key="6">
    <source>
        <dbReference type="Proteomes" id="UP000242175"/>
    </source>
</evidence>
<keyword evidence="1" id="KW-0963">Cytoplasm</keyword>
<keyword evidence="4" id="KW-0694">RNA-binding</keyword>
<evidence type="ECO:0000256" key="2">
    <source>
        <dbReference type="ARBA" id="ARBA00022517"/>
    </source>
</evidence>
<name>A0A220VC38_9GAMM</name>
<keyword evidence="3" id="KW-0699">rRNA-binding</keyword>
<evidence type="ECO:0000256" key="3">
    <source>
        <dbReference type="ARBA" id="ARBA00022730"/>
    </source>
</evidence>
<dbReference type="SUPFAM" id="SSF158710">
    <property type="entry name" value="PSPTO4464-like"/>
    <property type="match status" value="1"/>
</dbReference>
<dbReference type="Proteomes" id="UP000242175">
    <property type="component" value="Chromosome large"/>
</dbReference>
<dbReference type="PANTHER" id="PTHR38101:SF1">
    <property type="entry name" value="UPF0307 PROTEIN YJGA"/>
    <property type="match status" value="1"/>
</dbReference>
<dbReference type="KEGG" id="pmai:CF386_02300"/>
<organism evidence="5 6">
    <name type="scientific">Paraphotobacterium marinum</name>
    <dbReference type="NCBI Taxonomy" id="1755811"/>
    <lineage>
        <taxon>Bacteria</taxon>
        <taxon>Pseudomonadati</taxon>
        <taxon>Pseudomonadota</taxon>
        <taxon>Gammaproteobacteria</taxon>
        <taxon>Vibrionales</taxon>
        <taxon>Vibrionaceae</taxon>
        <taxon>Paraphotobacterium</taxon>
    </lineage>
</organism>
<accession>A0A220VC38</accession>
<dbReference type="Gene3D" id="1.10.60.30">
    <property type="entry name" value="PSPTO4464-like domains"/>
    <property type="match status" value="1"/>
</dbReference>
<protein>
    <recommendedName>
        <fullName evidence="7">Ribosome-associated protein</fullName>
    </recommendedName>
</protein>
<dbReference type="InterPro" id="IPR023153">
    <property type="entry name" value="DarP_sf"/>
</dbReference>
<evidence type="ECO:0000256" key="4">
    <source>
        <dbReference type="ARBA" id="ARBA00022884"/>
    </source>
</evidence>
<proteinExistence type="predicted"/>
<keyword evidence="6" id="KW-1185">Reference proteome</keyword>
<evidence type="ECO:0000256" key="1">
    <source>
        <dbReference type="ARBA" id="ARBA00022490"/>
    </source>
</evidence>
<evidence type="ECO:0000313" key="5">
    <source>
        <dbReference type="EMBL" id="ASK77957.1"/>
    </source>
</evidence>
<evidence type="ECO:0008006" key="7">
    <source>
        <dbReference type="Google" id="ProtNLM"/>
    </source>
</evidence>